<evidence type="ECO:0000313" key="8">
    <source>
        <dbReference type="Proteomes" id="UP001501692"/>
    </source>
</evidence>
<feature type="transmembrane region" description="Helical" evidence="6">
    <location>
        <begin position="145"/>
        <end position="167"/>
    </location>
</feature>
<evidence type="ECO:0000256" key="3">
    <source>
        <dbReference type="ARBA" id="ARBA00022692"/>
    </source>
</evidence>
<dbReference type="RefSeq" id="WP_345168509.1">
    <property type="nucleotide sequence ID" value="NZ_BAABJK010000007.1"/>
</dbReference>
<keyword evidence="3 6" id="KW-0812">Transmembrane</keyword>
<evidence type="ECO:0000313" key="7">
    <source>
        <dbReference type="EMBL" id="GAA4971623.1"/>
    </source>
</evidence>
<evidence type="ECO:0000256" key="1">
    <source>
        <dbReference type="ARBA" id="ARBA00004651"/>
    </source>
</evidence>
<comment type="caution">
    <text evidence="7">The sequence shown here is derived from an EMBL/GenBank/DDBJ whole genome shotgun (WGS) entry which is preliminary data.</text>
</comment>
<keyword evidence="5 6" id="KW-0472">Membrane</keyword>
<evidence type="ECO:0000256" key="5">
    <source>
        <dbReference type="ARBA" id="ARBA00023136"/>
    </source>
</evidence>
<organism evidence="7 8">
    <name type="scientific">Algibacter aquimarinus</name>
    <dbReference type="NCBI Taxonomy" id="1136748"/>
    <lineage>
        <taxon>Bacteria</taxon>
        <taxon>Pseudomonadati</taxon>
        <taxon>Bacteroidota</taxon>
        <taxon>Flavobacteriia</taxon>
        <taxon>Flavobacteriales</taxon>
        <taxon>Flavobacteriaceae</taxon>
        <taxon>Algibacter</taxon>
    </lineage>
</organism>
<feature type="transmembrane region" description="Helical" evidence="6">
    <location>
        <begin position="72"/>
        <end position="91"/>
    </location>
</feature>
<dbReference type="Proteomes" id="UP001501692">
    <property type="component" value="Unassembled WGS sequence"/>
</dbReference>
<sequence length="207" mass="22767">MILFYLLIGILAATLSALPLGASNIAVINTTLKQNAKQAFKISIAAGIAEVLLSYYALHCNKPIKAFFNDNLWVQISIVIILFGAGSFLFFKKQSGHSTKKSKITQSKYATGFILGIINPPVLIYWVIAYGVLNNNDIMLSLQSSFSVLFLFFLGVYIGKLFTLYFYSIISTAIKNKVQNISLVINKVTGILLIVIGFAQTIKLSII</sequence>
<feature type="transmembrane region" description="Helical" evidence="6">
    <location>
        <begin position="6"/>
        <end position="27"/>
    </location>
</feature>
<feature type="transmembrane region" description="Helical" evidence="6">
    <location>
        <begin position="188"/>
        <end position="206"/>
    </location>
</feature>
<feature type="transmembrane region" description="Helical" evidence="6">
    <location>
        <begin position="39"/>
        <end position="57"/>
    </location>
</feature>
<dbReference type="Pfam" id="PF01810">
    <property type="entry name" value="LysE"/>
    <property type="match status" value="1"/>
</dbReference>
<accession>A0ABP9HIQ4</accession>
<dbReference type="EMBL" id="BAABJK010000007">
    <property type="protein sequence ID" value="GAA4971623.1"/>
    <property type="molecule type" value="Genomic_DNA"/>
</dbReference>
<keyword evidence="2" id="KW-1003">Cell membrane</keyword>
<keyword evidence="4 6" id="KW-1133">Transmembrane helix</keyword>
<evidence type="ECO:0000256" key="2">
    <source>
        <dbReference type="ARBA" id="ARBA00022475"/>
    </source>
</evidence>
<keyword evidence="8" id="KW-1185">Reference proteome</keyword>
<gene>
    <name evidence="7" type="ORF">GCM10023315_22140</name>
</gene>
<feature type="transmembrane region" description="Helical" evidence="6">
    <location>
        <begin position="112"/>
        <end position="133"/>
    </location>
</feature>
<evidence type="ECO:0000256" key="6">
    <source>
        <dbReference type="SAM" id="Phobius"/>
    </source>
</evidence>
<name>A0ABP9HIQ4_9FLAO</name>
<protein>
    <recommendedName>
        <fullName evidence="9">Lysine transporter LysE</fullName>
    </recommendedName>
</protein>
<comment type="subcellular location">
    <subcellularLocation>
        <location evidence="1">Cell membrane</location>
        <topology evidence="1">Multi-pass membrane protein</topology>
    </subcellularLocation>
</comment>
<evidence type="ECO:0000256" key="4">
    <source>
        <dbReference type="ARBA" id="ARBA00022989"/>
    </source>
</evidence>
<reference evidence="8" key="1">
    <citation type="journal article" date="2019" name="Int. J. Syst. Evol. Microbiol.">
        <title>The Global Catalogue of Microorganisms (GCM) 10K type strain sequencing project: providing services to taxonomists for standard genome sequencing and annotation.</title>
        <authorList>
            <consortium name="The Broad Institute Genomics Platform"/>
            <consortium name="The Broad Institute Genome Sequencing Center for Infectious Disease"/>
            <person name="Wu L."/>
            <person name="Ma J."/>
        </authorList>
    </citation>
    <scope>NUCLEOTIDE SEQUENCE [LARGE SCALE GENOMIC DNA]</scope>
    <source>
        <strain evidence="8">JCM 18287</strain>
    </source>
</reference>
<evidence type="ECO:0008006" key="9">
    <source>
        <dbReference type="Google" id="ProtNLM"/>
    </source>
</evidence>
<proteinExistence type="predicted"/>
<dbReference type="InterPro" id="IPR001123">
    <property type="entry name" value="LeuE-type"/>
</dbReference>